<dbReference type="EMBL" id="PRFA01000006">
    <property type="protein sequence ID" value="PWV00577.1"/>
    <property type="molecule type" value="Genomic_DNA"/>
</dbReference>
<dbReference type="Proteomes" id="UP000246121">
    <property type="component" value="Unassembled WGS sequence"/>
</dbReference>
<dbReference type="VEuPathDB" id="TriTrypDB:TCDM_11012"/>
<sequence length="562" mass="64999">MHKRVGYAELVNSKLRSDKLLARRDAVRLAKLKAFLGQHQHASQWSACVGALTDAARQNIIPSSEMVCDAIRRCGLKGKLDVARHLYTDFHREINKPRTLQVHVTFMAACAECGDFGEAHDQFLRLWRRDAALLKNNDKHLPVVGADLTSEYLRAAVVASQRRRGECQSNPFSDEEVAMEKKGDKKNATQPWEVALKEIQSLQKDHAWFLRHNALTPIMVEHFARLWEIGGKWENCLRFLRLSGQQNVLIPPEAHDAAIRVCYRHGKYAHVVGQMRQMIATRSPPDERSVRLALLSCEECTALERTGLKQQPDSWVLAVSLFDAMRSNGVTMHQQDYESPLRSCAMAGRWEDAMRILDVMRKDNRPISSQLYRLLLAARIESCNSFEEAQRFAQMPVMQNGGIIVYLALLRCCMTKRDWKNFDRVNKEMRDREFPETFDKMRLLIEAAYVREQWHSVLMRFARFESISRYEEKRVLEDKVVRAYPEDFDMPEAILDMVLASYKHMKNHKDPVVHTAYRGALKRKAKGTEQLAFSSDEAVTVPSEDWMFSQEEREKKIPPKFF</sequence>
<dbReference type="VEuPathDB" id="TriTrypDB:TCSYLVIO_002509"/>
<reference evidence="2 3" key="1">
    <citation type="journal article" date="2018" name="Microb. Genom.">
        <title>Expanding an expanded genome: long-read sequencing of Trypanosoma cruzi.</title>
        <authorList>
            <person name="Berna L."/>
            <person name="Rodriguez M."/>
            <person name="Chiribao M.L."/>
            <person name="Parodi-Talice A."/>
            <person name="Pita S."/>
            <person name="Rijo G."/>
            <person name="Alvarez-Valin F."/>
            <person name="Robello C."/>
        </authorList>
    </citation>
    <scope>NUCLEOTIDE SEQUENCE [LARGE SCALE GENOMIC DNA]</scope>
    <source>
        <strain evidence="2 3">Dm28c</strain>
    </source>
</reference>
<dbReference type="VEuPathDB" id="TriTrypDB:BCY84_17863"/>
<comment type="caution">
    <text evidence="2">The sequence shown here is derived from an EMBL/GenBank/DDBJ whole genome shotgun (WGS) entry which is preliminary data.</text>
</comment>
<dbReference type="Pfam" id="PF01535">
    <property type="entry name" value="PPR"/>
    <property type="match status" value="1"/>
</dbReference>
<dbReference type="VEuPathDB" id="TriTrypDB:C4B63_6g542"/>
<organism evidence="2 3">
    <name type="scientific">Trypanosoma cruzi</name>
    <dbReference type="NCBI Taxonomy" id="5693"/>
    <lineage>
        <taxon>Eukaryota</taxon>
        <taxon>Discoba</taxon>
        <taxon>Euglenozoa</taxon>
        <taxon>Kinetoplastea</taxon>
        <taxon>Metakinetoplastina</taxon>
        <taxon>Trypanosomatida</taxon>
        <taxon>Trypanosomatidae</taxon>
        <taxon>Trypanosoma</taxon>
        <taxon>Schizotrypanum</taxon>
    </lineage>
</organism>
<dbReference type="OrthoDB" id="185373at2759"/>
<dbReference type="VEuPathDB" id="TriTrypDB:ECC02_008152"/>
<dbReference type="InterPro" id="IPR002885">
    <property type="entry name" value="PPR_rpt"/>
</dbReference>
<dbReference type="VEuPathDB" id="TriTrypDB:TcG_08136"/>
<dbReference type="PANTHER" id="PTHR47936">
    <property type="entry name" value="PPR_LONG DOMAIN-CONTAINING PROTEIN"/>
    <property type="match status" value="1"/>
</dbReference>
<evidence type="ECO:0000256" key="1">
    <source>
        <dbReference type="ARBA" id="ARBA00022737"/>
    </source>
</evidence>
<dbReference type="Gene3D" id="1.25.40.10">
    <property type="entry name" value="Tetratricopeptide repeat domain"/>
    <property type="match status" value="1"/>
</dbReference>
<dbReference type="VEuPathDB" id="TriTrypDB:TcCL_NonESM09747"/>
<proteinExistence type="predicted"/>
<evidence type="ECO:0008006" key="4">
    <source>
        <dbReference type="Google" id="ProtNLM"/>
    </source>
</evidence>
<gene>
    <name evidence="2" type="ORF">C4B63_6g542</name>
</gene>
<dbReference type="VEuPathDB" id="TriTrypDB:TcYC6_0013620"/>
<accession>A0A2V2VXL6</accession>
<evidence type="ECO:0000313" key="2">
    <source>
        <dbReference type="EMBL" id="PWV00577.1"/>
    </source>
</evidence>
<dbReference type="InterPro" id="IPR011990">
    <property type="entry name" value="TPR-like_helical_dom_sf"/>
</dbReference>
<dbReference type="VEuPathDB" id="TriTrypDB:C3747_10g266"/>
<dbReference type="VEuPathDB" id="TriTrypDB:Tc_MARK_1216"/>
<evidence type="ECO:0000313" key="3">
    <source>
        <dbReference type="Proteomes" id="UP000246121"/>
    </source>
</evidence>
<dbReference type="AlphaFoldDB" id="A0A2V2VXL6"/>
<dbReference type="VEuPathDB" id="TriTrypDB:TcBrA4_0079730"/>
<protein>
    <recommendedName>
        <fullName evidence="4">Pentacotripeptide-repeat region of PRORP domain-containing protein</fullName>
    </recommendedName>
</protein>
<keyword evidence="1" id="KW-0677">Repeat</keyword>
<dbReference type="PANTHER" id="PTHR47936:SF1">
    <property type="entry name" value="PENTATRICOPEPTIDE REPEAT-CONTAINING PROTEIN GUN1, CHLOROPLASTIC"/>
    <property type="match status" value="1"/>
</dbReference>
<dbReference type="VEuPathDB" id="TriTrypDB:TcCLB.508823.130"/>
<name>A0A2V2VXL6_TRYCR</name>